<dbReference type="PANTHER" id="PTHR44757">
    <property type="entry name" value="DIGUANYLATE CYCLASE DGCP"/>
    <property type="match status" value="1"/>
</dbReference>
<evidence type="ECO:0008006" key="5">
    <source>
        <dbReference type="Google" id="ProtNLM"/>
    </source>
</evidence>
<dbReference type="Gene3D" id="3.20.20.450">
    <property type="entry name" value="EAL domain"/>
    <property type="match status" value="1"/>
</dbReference>
<dbReference type="CDD" id="cd01949">
    <property type="entry name" value="GGDEF"/>
    <property type="match status" value="1"/>
</dbReference>
<dbReference type="SMART" id="SM00267">
    <property type="entry name" value="GGDEF"/>
    <property type="match status" value="2"/>
</dbReference>
<sequence>MLGIMDDILEIVYVVDIETYELLYLNESGKQLFGLDDVADHKCYQALQGFDDPCPFCTNSKLKSDATYTWEHSNALTGKRYLLKDRLIDWGGRAARIEVAADMTASEEDDLGLRYALDAEGMVLRCVDDLYREADLDTASKSMLRIIGECLESDRTYIIEFSEGLANNTYEWCAEGIEPAIDLLQGIDLQTVARWLDLFEQGECVILEDLETIRESSPEEYGLLVQQNINSLAVAPLEQNGQIIGCIGIDNPPVDRIRHLGPLLRTLAYFYLMTVRRIGDEEELRYLSFHDGLTGLYNRNRFAEDCSRLEEAGGPLGVLYVDVNGLKTINDSFGHLKGDTVLRTCARKMVEVLDGAEVYRLGGDEFVALANGVGSAEFEAMRLRLEQSFEQDDDELLYVSLGAKWSNDPKDVASMLAAADAAMYEQKRFFHIGEVRESRRLAKSESTSARYDGLGVDSEDSVLLDEYNMLMSAMHVSVSKHLFTEKFEVLWANDFYYEMTGYTREEYDKLFNGNCGDYFADYPEEYGMLSQVVVSAYEAGEPGYECLMPMPIKGGSRMWIRVVGRFTSETAGGFPVIYATFTCVDDVVQLERERSIAFDAIPGFVARIRMRKNGLKLLYGNDRFVDFFGPVDEAASQALFRENAAMNHEVIKENYPAMRRGESVSFEVVGRSRRGEDASFRLYADCIDWIEGDPVYLALYLDTTEITRQRRLVEEANEKLRMVAYVDPVTGGRNRTSFEHDIAETIGSNPPNTYAFVSIDLQKFKVINDLFGTRYGDLTLKFLYGNFESHLEHGEYVARMSADLFSLLLKTNGKTSIENRLEAMVQDANARIAQTLADNEMARPYLATMTAGIYVIDNPSLPMVQIQDRANMARKKTGALTEGGAASGRVCTCRFYRNDDNVRLAAEKDMENRMTVALETGEFVVYLQPKVDLRSKAVAGAEALVRWADPGRGVVPPDEFIPLFEKNGFVIELDLYVFEQVCALLRDWLHAGVAPVPVSVNFSRAHLIDPLFLERFEAIRESYGVPTSFIELELTETLVFENPKLLASVIDRLHGAGYSCSMDDFGSGYSSLNVLKDLAVDVLKLDRVFFEAFDSAGSRCSDVVDVVIDLARRLDMKTVAEGVETEEQAAFLAEAGCDMMQGYLFSRPVPIGDFERLAFGGEVHTGE</sequence>
<gene>
    <name evidence="3" type="ORF">CE91St30_20370</name>
</gene>
<protein>
    <recommendedName>
        <fullName evidence="5">PAS domain S-box-containing protein/diguanylate cyclase (GGDEF)-like protein</fullName>
    </recommendedName>
</protein>
<evidence type="ECO:0000259" key="1">
    <source>
        <dbReference type="PROSITE" id="PS50883"/>
    </source>
</evidence>
<dbReference type="InterPro" id="IPR029016">
    <property type="entry name" value="GAF-like_dom_sf"/>
</dbReference>
<dbReference type="Proteomes" id="UP001320544">
    <property type="component" value="Chromosome"/>
</dbReference>
<reference evidence="3 4" key="1">
    <citation type="submission" date="2022-01" db="EMBL/GenBank/DDBJ databases">
        <title>Novel bile acid biosynthetic pathways are enriched in the microbiome of centenarians.</title>
        <authorList>
            <person name="Sato Y."/>
            <person name="Atarashi K."/>
            <person name="Plichta R.D."/>
            <person name="Arai Y."/>
            <person name="Sasajima S."/>
            <person name="Kearney M.S."/>
            <person name="Suda W."/>
            <person name="Takeshita K."/>
            <person name="Sasaki T."/>
            <person name="Okamoto S."/>
            <person name="Skelly N.A."/>
            <person name="Okamura Y."/>
            <person name="Vlamakis H."/>
            <person name="Li Y."/>
            <person name="Tanoue T."/>
            <person name="Takei H."/>
            <person name="Nittono H."/>
            <person name="Narushima S."/>
            <person name="Irie J."/>
            <person name="Itoh H."/>
            <person name="Moriya K."/>
            <person name="Sugiura Y."/>
            <person name="Suematsu M."/>
            <person name="Moritoki N."/>
            <person name="Shibata S."/>
            <person name="Littman R.D."/>
            <person name="Fischbach A.M."/>
            <person name="Uwamino Y."/>
            <person name="Inoue T."/>
            <person name="Honda A."/>
            <person name="Hattori M."/>
            <person name="Murai T."/>
            <person name="Xavier J.R."/>
            <person name="Hirose N."/>
            <person name="Honda K."/>
        </authorList>
    </citation>
    <scope>NUCLEOTIDE SEQUENCE [LARGE SCALE GENOMIC DNA]</scope>
    <source>
        <strain evidence="3 4">CE91-St30</strain>
    </source>
</reference>
<name>A0ABM7WK21_9ACTN</name>
<dbReference type="PROSITE" id="PS50887">
    <property type="entry name" value="GGDEF"/>
    <property type="match status" value="2"/>
</dbReference>
<dbReference type="InterPro" id="IPR029787">
    <property type="entry name" value="Nucleotide_cyclase"/>
</dbReference>
<dbReference type="SUPFAM" id="SSF55781">
    <property type="entry name" value="GAF domain-like"/>
    <property type="match status" value="1"/>
</dbReference>
<evidence type="ECO:0000313" key="3">
    <source>
        <dbReference type="EMBL" id="BDE96704.1"/>
    </source>
</evidence>
<dbReference type="EMBL" id="AP025564">
    <property type="protein sequence ID" value="BDE96704.1"/>
    <property type="molecule type" value="Genomic_DNA"/>
</dbReference>
<dbReference type="SUPFAM" id="SSF55073">
    <property type="entry name" value="Nucleotide cyclase"/>
    <property type="match status" value="2"/>
</dbReference>
<dbReference type="Pfam" id="PF00990">
    <property type="entry name" value="GGDEF"/>
    <property type="match status" value="2"/>
</dbReference>
<dbReference type="CDD" id="cd01948">
    <property type="entry name" value="EAL"/>
    <property type="match status" value="1"/>
</dbReference>
<proteinExistence type="predicted"/>
<dbReference type="SUPFAM" id="SSF55785">
    <property type="entry name" value="PYP-like sensor domain (PAS domain)"/>
    <property type="match status" value="1"/>
</dbReference>
<dbReference type="InterPro" id="IPR035965">
    <property type="entry name" value="PAS-like_dom_sf"/>
</dbReference>
<dbReference type="InterPro" id="IPR035919">
    <property type="entry name" value="EAL_sf"/>
</dbReference>
<dbReference type="SUPFAM" id="SSF141868">
    <property type="entry name" value="EAL domain-like"/>
    <property type="match status" value="1"/>
</dbReference>
<dbReference type="InterPro" id="IPR052155">
    <property type="entry name" value="Biofilm_reg_signaling"/>
</dbReference>
<feature type="domain" description="EAL" evidence="1">
    <location>
        <begin position="907"/>
        <end position="1162"/>
    </location>
</feature>
<dbReference type="InterPro" id="IPR003018">
    <property type="entry name" value="GAF"/>
</dbReference>
<dbReference type="Gene3D" id="3.30.70.270">
    <property type="match status" value="2"/>
</dbReference>
<dbReference type="Gene3D" id="3.30.450.40">
    <property type="match status" value="1"/>
</dbReference>
<evidence type="ECO:0000313" key="4">
    <source>
        <dbReference type="Proteomes" id="UP001320544"/>
    </source>
</evidence>
<organism evidence="3 4">
    <name type="scientific">Raoultibacter timonensis</name>
    <dbReference type="NCBI Taxonomy" id="1907662"/>
    <lineage>
        <taxon>Bacteria</taxon>
        <taxon>Bacillati</taxon>
        <taxon>Actinomycetota</taxon>
        <taxon>Coriobacteriia</taxon>
        <taxon>Eggerthellales</taxon>
        <taxon>Eggerthellaceae</taxon>
        <taxon>Raoultibacter</taxon>
    </lineage>
</organism>
<accession>A0ABM7WK21</accession>
<dbReference type="InterPro" id="IPR001633">
    <property type="entry name" value="EAL_dom"/>
</dbReference>
<dbReference type="SMART" id="SM00052">
    <property type="entry name" value="EAL"/>
    <property type="match status" value="1"/>
</dbReference>
<dbReference type="PROSITE" id="PS50883">
    <property type="entry name" value="EAL"/>
    <property type="match status" value="1"/>
</dbReference>
<feature type="domain" description="GGDEF" evidence="2">
    <location>
        <begin position="314"/>
        <end position="442"/>
    </location>
</feature>
<keyword evidence="4" id="KW-1185">Reference proteome</keyword>
<dbReference type="RefSeq" id="WP_244385922.1">
    <property type="nucleotide sequence ID" value="NZ_AP025564.1"/>
</dbReference>
<dbReference type="PANTHER" id="PTHR44757:SF2">
    <property type="entry name" value="BIOFILM ARCHITECTURE MAINTENANCE PROTEIN MBAA"/>
    <property type="match status" value="1"/>
</dbReference>
<dbReference type="InterPro" id="IPR043128">
    <property type="entry name" value="Rev_trsase/Diguanyl_cyclase"/>
</dbReference>
<dbReference type="InterPro" id="IPR000160">
    <property type="entry name" value="GGDEF_dom"/>
</dbReference>
<evidence type="ECO:0000259" key="2">
    <source>
        <dbReference type="PROSITE" id="PS50887"/>
    </source>
</evidence>
<dbReference type="Pfam" id="PF00563">
    <property type="entry name" value="EAL"/>
    <property type="match status" value="1"/>
</dbReference>
<feature type="domain" description="GGDEF" evidence="2">
    <location>
        <begin position="752"/>
        <end position="892"/>
    </location>
</feature>
<dbReference type="NCBIfam" id="TIGR00254">
    <property type="entry name" value="GGDEF"/>
    <property type="match status" value="2"/>
</dbReference>
<dbReference type="Pfam" id="PF01590">
    <property type="entry name" value="GAF"/>
    <property type="match status" value="1"/>
</dbReference>